<keyword evidence="1" id="KW-0472">Membrane</keyword>
<keyword evidence="3" id="KW-1185">Reference proteome</keyword>
<proteinExistence type="predicted"/>
<dbReference type="AlphaFoldDB" id="A0A9W7ZKH3"/>
<reference evidence="2" key="1">
    <citation type="submission" date="2022-07" db="EMBL/GenBank/DDBJ databases">
        <title>Phylogenomic reconstructions and comparative analyses of Kickxellomycotina fungi.</title>
        <authorList>
            <person name="Reynolds N.K."/>
            <person name="Stajich J.E."/>
            <person name="Barry K."/>
            <person name="Grigoriev I.V."/>
            <person name="Crous P."/>
            <person name="Smith M.E."/>
        </authorList>
    </citation>
    <scope>NUCLEOTIDE SEQUENCE</scope>
    <source>
        <strain evidence="2">NBRC 100468</strain>
    </source>
</reference>
<name>A0A9W7ZKH3_9FUNG</name>
<keyword evidence="1" id="KW-1133">Transmembrane helix</keyword>
<keyword evidence="1" id="KW-0812">Transmembrane</keyword>
<evidence type="ECO:0000256" key="1">
    <source>
        <dbReference type="SAM" id="Phobius"/>
    </source>
</evidence>
<feature type="transmembrane region" description="Helical" evidence="1">
    <location>
        <begin position="136"/>
        <end position="157"/>
    </location>
</feature>
<evidence type="ECO:0000313" key="2">
    <source>
        <dbReference type="EMBL" id="KAJ1911306.1"/>
    </source>
</evidence>
<protein>
    <submittedName>
        <fullName evidence="2">Uncharacterized protein</fullName>
    </submittedName>
</protein>
<organism evidence="2 3">
    <name type="scientific">Mycoemilia scoparia</name>
    <dbReference type="NCBI Taxonomy" id="417184"/>
    <lineage>
        <taxon>Eukaryota</taxon>
        <taxon>Fungi</taxon>
        <taxon>Fungi incertae sedis</taxon>
        <taxon>Zoopagomycota</taxon>
        <taxon>Kickxellomycotina</taxon>
        <taxon>Kickxellomycetes</taxon>
        <taxon>Kickxellales</taxon>
        <taxon>Kickxellaceae</taxon>
        <taxon>Mycoemilia</taxon>
    </lineage>
</organism>
<dbReference type="EMBL" id="JANBPU010000464">
    <property type="protein sequence ID" value="KAJ1911306.1"/>
    <property type="molecule type" value="Genomic_DNA"/>
</dbReference>
<feature type="transmembrane region" description="Helical" evidence="1">
    <location>
        <begin position="95"/>
        <end position="116"/>
    </location>
</feature>
<evidence type="ECO:0000313" key="3">
    <source>
        <dbReference type="Proteomes" id="UP001150538"/>
    </source>
</evidence>
<comment type="caution">
    <text evidence="2">The sequence shown here is derived from an EMBL/GenBank/DDBJ whole genome shotgun (WGS) entry which is preliminary data.</text>
</comment>
<sequence>MAALTSIDSSIAGLIELIYGDTSGFGQQPSSALDRMYRVLSHEFFNPEPFYGPAALCFFKFIYMLSFALSLFIITTVIVLAFLRPDVFKRPSVRLSGSIAVANAVYALISFLLTHYPLMSSLSQLQLATIFWLRESFPLILVLLNDCIVFHLQLTVLMRKTKLAKKFFYPGYEVFSFVAGLAITAYVFKFKDNILWKGRSTTFYLYTSRDSSGGGDDPSLSNLFNVKNIFELVAT</sequence>
<accession>A0A9W7ZKH3</accession>
<gene>
    <name evidence="2" type="ORF">H4219_005980</name>
</gene>
<feature type="transmembrane region" description="Helical" evidence="1">
    <location>
        <begin position="61"/>
        <end position="83"/>
    </location>
</feature>
<feature type="transmembrane region" description="Helical" evidence="1">
    <location>
        <begin position="169"/>
        <end position="188"/>
    </location>
</feature>
<dbReference type="Proteomes" id="UP001150538">
    <property type="component" value="Unassembled WGS sequence"/>
</dbReference>
<dbReference type="OrthoDB" id="3251871at2759"/>